<comment type="caution">
    <text evidence="1">The sequence shown here is derived from an EMBL/GenBank/DDBJ whole genome shotgun (WGS) entry which is preliminary data.</text>
</comment>
<dbReference type="AlphaFoldDB" id="A0AAN2TRG7"/>
<protein>
    <recommendedName>
        <fullName evidence="3">SIR2-like domain-containing protein</fullName>
    </recommendedName>
</protein>
<evidence type="ECO:0008006" key="3">
    <source>
        <dbReference type="Google" id="ProtNLM"/>
    </source>
</evidence>
<accession>A0AAN2TRG7</accession>
<gene>
    <name evidence="1" type="ORF">BN1180_01214</name>
</gene>
<proteinExistence type="predicted"/>
<dbReference type="Proteomes" id="UP000182110">
    <property type="component" value="Unassembled WGS sequence"/>
</dbReference>
<evidence type="ECO:0000313" key="1">
    <source>
        <dbReference type="EMBL" id="CEG31078.1"/>
    </source>
</evidence>
<dbReference type="SUPFAM" id="SSF52467">
    <property type="entry name" value="DHS-like NAD/FAD-binding domain"/>
    <property type="match status" value="1"/>
</dbReference>
<name>A0AAN2TRG7_9BACI</name>
<sequence>MSYEISIKGVSTDLDISEEESISLLIRIMDEIGYQAFTRRIFEGRFSSQEVSSFLTHFNSILEERITYECLVHGEQEIADSINTLCSFCNASTNGNSNHETEILYLISKPKFKSIIAWLNEEEKKMYFLPQYKGNMNELIEMKKRIIPFVGSGLSIPFGIPDWGGLIKAINPDFEKQYHKDEFLDQVKNGEFMEALDLIKTKSFTITTEKQLQRKIVSIIKNKELPHVENDNHNYVDLLKLNSNFYITTNYDLILSKKLTENYGYTTPVSFNDIDDTFSIHAGENKVLHLHGHIDKDDQMVVSEESYKGFYNNQDNKTKLASLIGSKKLLFIGFSFQDAFFEDLYHNLNNVIGNEHYIIVANPDGDKAREFLKKNLRVIGLKVKTKPDGRFDSQDYVKALRLLLHHLENA</sequence>
<dbReference type="InterPro" id="IPR029035">
    <property type="entry name" value="DHS-like_NAD/FAD-binding_dom"/>
</dbReference>
<dbReference type="EMBL" id="CCXW01000001">
    <property type="protein sequence ID" value="CEG31078.1"/>
    <property type="molecule type" value="Genomic_DNA"/>
</dbReference>
<evidence type="ECO:0000313" key="2">
    <source>
        <dbReference type="Proteomes" id="UP000182110"/>
    </source>
</evidence>
<dbReference type="Pfam" id="PF13289">
    <property type="entry name" value="SIR2_2"/>
    <property type="match status" value="1"/>
</dbReference>
<dbReference type="RefSeq" id="WP_176702825.1">
    <property type="nucleotide sequence ID" value="NZ_CCXW01000001.1"/>
</dbReference>
<keyword evidence="2" id="KW-1185">Reference proteome</keyword>
<reference evidence="1 2" key="1">
    <citation type="journal article" date="2014" name="Genome Announc.">
        <title>Genome Sequence of Bacillus simplex Strain P558, Isolated from a Human Fecal Sample.</title>
        <authorList>
            <person name="Croce O."/>
            <person name="Hugon P."/>
            <person name="Lagier J.C."/>
            <person name="Bibi F."/>
            <person name="Robert C."/>
            <person name="Azhar E.I."/>
            <person name="Raoult D."/>
            <person name="Fournier P.E."/>
        </authorList>
    </citation>
    <scope>NUCLEOTIDE SEQUENCE [LARGE SCALE GENOMIC DNA]</scope>
    <source>
        <strain evidence="1 2">P558</strain>
    </source>
</reference>
<organism evidence="1 2">
    <name type="scientific">Peribacillus simplex</name>
    <dbReference type="NCBI Taxonomy" id="1478"/>
    <lineage>
        <taxon>Bacteria</taxon>
        <taxon>Bacillati</taxon>
        <taxon>Bacillota</taxon>
        <taxon>Bacilli</taxon>
        <taxon>Bacillales</taxon>
        <taxon>Bacillaceae</taxon>
        <taxon>Peribacillus</taxon>
    </lineage>
</organism>